<dbReference type="SUPFAM" id="SSF47954">
    <property type="entry name" value="Cyclin-like"/>
    <property type="match status" value="1"/>
</dbReference>
<feature type="compositionally biased region" description="Polar residues" evidence="1">
    <location>
        <begin position="110"/>
        <end position="120"/>
    </location>
</feature>
<reference evidence="2" key="2">
    <citation type="submission" date="2021-12" db="EMBL/GenBank/DDBJ databases">
        <title>Resequencing data analysis of finger millet.</title>
        <authorList>
            <person name="Hatakeyama M."/>
            <person name="Aluri S."/>
            <person name="Balachadran M.T."/>
            <person name="Sivarajan S.R."/>
            <person name="Poveda L."/>
            <person name="Shimizu-Inatsugi R."/>
            <person name="Schlapbach R."/>
            <person name="Sreeman S.M."/>
            <person name="Shimizu K.K."/>
        </authorList>
    </citation>
    <scope>NUCLEOTIDE SEQUENCE</scope>
</reference>
<evidence type="ECO:0000256" key="1">
    <source>
        <dbReference type="SAM" id="MobiDB-lite"/>
    </source>
</evidence>
<organism evidence="2 3">
    <name type="scientific">Eleusine coracana subsp. coracana</name>
    <dbReference type="NCBI Taxonomy" id="191504"/>
    <lineage>
        <taxon>Eukaryota</taxon>
        <taxon>Viridiplantae</taxon>
        <taxon>Streptophyta</taxon>
        <taxon>Embryophyta</taxon>
        <taxon>Tracheophyta</taxon>
        <taxon>Spermatophyta</taxon>
        <taxon>Magnoliopsida</taxon>
        <taxon>Liliopsida</taxon>
        <taxon>Poales</taxon>
        <taxon>Poaceae</taxon>
        <taxon>PACMAD clade</taxon>
        <taxon>Chloridoideae</taxon>
        <taxon>Cynodonteae</taxon>
        <taxon>Eleusininae</taxon>
        <taxon>Eleusine</taxon>
    </lineage>
</organism>
<evidence type="ECO:0000313" key="3">
    <source>
        <dbReference type="Proteomes" id="UP001054889"/>
    </source>
</evidence>
<accession>A0AAV5F874</accession>
<protein>
    <submittedName>
        <fullName evidence="2">Uncharacterized protein</fullName>
    </submittedName>
</protein>
<dbReference type="EMBL" id="BQKI01000083">
    <property type="protein sequence ID" value="GJN31854.1"/>
    <property type="molecule type" value="Genomic_DNA"/>
</dbReference>
<reference evidence="2" key="1">
    <citation type="journal article" date="2018" name="DNA Res.">
        <title>Multiple hybrid de novo genome assembly of finger millet, an orphan allotetraploid crop.</title>
        <authorList>
            <person name="Hatakeyama M."/>
            <person name="Aluri S."/>
            <person name="Balachadran M.T."/>
            <person name="Sivarajan S.R."/>
            <person name="Patrignani A."/>
            <person name="Gruter S."/>
            <person name="Poveda L."/>
            <person name="Shimizu-Inatsugi R."/>
            <person name="Baeten J."/>
            <person name="Francoijs K.J."/>
            <person name="Nataraja K.N."/>
            <person name="Reddy Y.A.N."/>
            <person name="Phadnis S."/>
            <person name="Ravikumar R.L."/>
            <person name="Schlapbach R."/>
            <person name="Sreeman S.M."/>
            <person name="Shimizu K.K."/>
        </authorList>
    </citation>
    <scope>NUCLEOTIDE SEQUENCE</scope>
</reference>
<comment type="caution">
    <text evidence="2">The sequence shown here is derived from an EMBL/GenBank/DDBJ whole genome shotgun (WGS) entry which is preliminary data.</text>
</comment>
<proteinExistence type="predicted"/>
<gene>
    <name evidence="2" type="primary">gb20305</name>
    <name evidence="2" type="ORF">PR202_gb20305</name>
</gene>
<evidence type="ECO:0000313" key="2">
    <source>
        <dbReference type="EMBL" id="GJN31854.1"/>
    </source>
</evidence>
<dbReference type="InterPro" id="IPR036915">
    <property type="entry name" value="Cyclin-like_sf"/>
</dbReference>
<name>A0AAV5F874_ELECO</name>
<keyword evidence="3" id="KW-1185">Reference proteome</keyword>
<sequence>MIYTAIDTFYLTDEQLRDSPSRKDGIDEATETALRVYGCDLIQESGILLRLVQFGNGVPAFLKVFDEACKLVVGEKSPAVVRPDLASCNAVLAGCCSNFGSVEDAEKDQPPTSDGTNKDTGSWKERMQDLKTTIHRIKDELAVLQEQQRCSRLLDPSSPDLDLRDGEEIAGKFRALIALDMEFERLLLCQKARSMTMAHGNKDASSG</sequence>
<feature type="region of interest" description="Disordered" evidence="1">
    <location>
        <begin position="103"/>
        <end position="123"/>
    </location>
</feature>
<dbReference type="AlphaFoldDB" id="A0AAV5F874"/>
<dbReference type="Gene3D" id="1.10.472.10">
    <property type="entry name" value="Cyclin-like"/>
    <property type="match status" value="1"/>
</dbReference>
<dbReference type="Proteomes" id="UP001054889">
    <property type="component" value="Unassembled WGS sequence"/>
</dbReference>